<evidence type="ECO:0000313" key="2">
    <source>
        <dbReference type="Proteomes" id="UP001157418"/>
    </source>
</evidence>
<gene>
    <name evidence="1" type="ORF">LVIROSA_LOCUS36747</name>
</gene>
<evidence type="ECO:0000313" key="1">
    <source>
        <dbReference type="EMBL" id="CAH1451386.1"/>
    </source>
</evidence>
<comment type="caution">
    <text evidence="1">The sequence shown here is derived from an EMBL/GenBank/DDBJ whole genome shotgun (WGS) entry which is preliminary data.</text>
</comment>
<dbReference type="Proteomes" id="UP001157418">
    <property type="component" value="Unassembled WGS sequence"/>
</dbReference>
<dbReference type="AlphaFoldDB" id="A0AAU9PP12"/>
<reference evidence="1 2" key="1">
    <citation type="submission" date="2022-01" db="EMBL/GenBank/DDBJ databases">
        <authorList>
            <person name="Xiong W."/>
            <person name="Schranz E."/>
        </authorList>
    </citation>
    <scope>NUCLEOTIDE SEQUENCE [LARGE SCALE GENOMIC DNA]</scope>
</reference>
<dbReference type="EMBL" id="CAKMRJ010005745">
    <property type="protein sequence ID" value="CAH1451386.1"/>
    <property type="molecule type" value="Genomic_DNA"/>
</dbReference>
<accession>A0AAU9PP12</accession>
<organism evidence="1 2">
    <name type="scientific">Lactuca virosa</name>
    <dbReference type="NCBI Taxonomy" id="75947"/>
    <lineage>
        <taxon>Eukaryota</taxon>
        <taxon>Viridiplantae</taxon>
        <taxon>Streptophyta</taxon>
        <taxon>Embryophyta</taxon>
        <taxon>Tracheophyta</taxon>
        <taxon>Spermatophyta</taxon>
        <taxon>Magnoliopsida</taxon>
        <taxon>eudicotyledons</taxon>
        <taxon>Gunneridae</taxon>
        <taxon>Pentapetalae</taxon>
        <taxon>asterids</taxon>
        <taxon>campanulids</taxon>
        <taxon>Asterales</taxon>
        <taxon>Asteraceae</taxon>
        <taxon>Cichorioideae</taxon>
        <taxon>Cichorieae</taxon>
        <taxon>Lactucinae</taxon>
        <taxon>Lactuca</taxon>
    </lineage>
</organism>
<name>A0AAU9PP12_9ASTR</name>
<protein>
    <submittedName>
        <fullName evidence="1">Uncharacterized protein</fullName>
    </submittedName>
</protein>
<sequence length="112" mass="12480">MDVLAKKWLGSLRYREVDLIDRVLPSFPFRNEAFIARASCIQDDERCRAAVEPSQHASVDLVSANVGVESSRNKSLEEEVVEDKKGVLPLVNKRKAAWKSVSGQDVEVLALV</sequence>
<keyword evidence="2" id="KW-1185">Reference proteome</keyword>
<proteinExistence type="predicted"/>